<comment type="caution">
    <text evidence="14">The sequence shown here is derived from an EMBL/GenBank/DDBJ whole genome shotgun (WGS) entry which is preliminary data.</text>
</comment>
<dbReference type="Gene3D" id="3.40.630.10">
    <property type="entry name" value="Zn peptidases"/>
    <property type="match status" value="1"/>
</dbReference>
<feature type="transmembrane region" description="Helical" evidence="13">
    <location>
        <begin position="468"/>
        <end position="488"/>
    </location>
</feature>
<evidence type="ECO:0000256" key="10">
    <source>
        <dbReference type="ARBA" id="ARBA00093557"/>
    </source>
</evidence>
<evidence type="ECO:0000256" key="8">
    <source>
        <dbReference type="ARBA" id="ARBA00083563"/>
    </source>
</evidence>
<evidence type="ECO:0000256" key="7">
    <source>
        <dbReference type="ARBA" id="ARBA00023180"/>
    </source>
</evidence>
<feature type="transmembrane region" description="Helical" evidence="13">
    <location>
        <begin position="432"/>
        <end position="448"/>
    </location>
</feature>
<comment type="subunit">
    <text evidence="10">Heteropentamer. Part of the GPI-anchor transamidase complex, consisting of PIGK, PIGT, PIGS, PIGU and GAA1. Interacts with PIGK.</text>
</comment>
<feature type="transmembrane region" description="Helical" evidence="13">
    <location>
        <begin position="518"/>
        <end position="537"/>
    </location>
</feature>
<evidence type="ECO:0000256" key="13">
    <source>
        <dbReference type="SAM" id="Phobius"/>
    </source>
</evidence>
<evidence type="ECO:0000256" key="3">
    <source>
        <dbReference type="ARBA" id="ARBA00022824"/>
    </source>
</evidence>
<feature type="transmembrane region" description="Helical" evidence="13">
    <location>
        <begin position="376"/>
        <end position="395"/>
    </location>
</feature>
<protein>
    <recommendedName>
        <fullName evidence="11">GPI-anchor transamidase component GPAA1</fullName>
    </recommendedName>
    <alternativeName>
        <fullName evidence="8">GAA1 protein homolog</fullName>
    </alternativeName>
    <alternativeName>
        <fullName evidence="12">Glycosylphosphatidylinositol anchor attachment 1 protein</fullName>
    </alternativeName>
</protein>
<evidence type="ECO:0000256" key="5">
    <source>
        <dbReference type="ARBA" id="ARBA00023136"/>
    </source>
</evidence>
<evidence type="ECO:0000256" key="4">
    <source>
        <dbReference type="ARBA" id="ARBA00022989"/>
    </source>
</evidence>
<dbReference type="Proteomes" id="UP001159042">
    <property type="component" value="Unassembled WGS sequence"/>
</dbReference>
<keyword evidence="3" id="KW-0256">Endoplasmic reticulum</keyword>
<feature type="transmembrane region" description="Helical" evidence="13">
    <location>
        <begin position="605"/>
        <end position="626"/>
    </location>
</feature>
<evidence type="ECO:0000256" key="1">
    <source>
        <dbReference type="ARBA" id="ARBA00004477"/>
    </source>
</evidence>
<comment type="subcellular location">
    <subcellularLocation>
        <location evidence="1">Endoplasmic reticulum membrane</location>
        <topology evidence="1">Multi-pass membrane protein</topology>
    </subcellularLocation>
</comment>
<gene>
    <name evidence="14" type="ORF">NQ315_009226</name>
</gene>
<sequence>MGLLTDPSSGQGKLVKSLLKYHPKICALVCLGGVIWFCALACPQMNANTYFSENALLPGLVKSQFHEDRAASTFHDELVDEMKKYEDSLPYPWLLAKFKQLGLDAYVHNFTLYSPLGTGEKYSGQNVYGILRAARTSSTEALVLSVPYRPPSSVHAPTTASIAIMLAFAKFANKEKYWAKDLIFLITEHEQLGIQAWLEAYHGVTCGNDNVLDHGDLKGRAGAIQAAVNLEIHNTRIGQMDIKIEGLNGQLPNLDLVNLALKMCTKEGLYHTFKNKGPEYHRDPIKEWKYHFRNLLAMAATQATGIPNGNHGLFHRFGIQALTMEGFEQSKARGSSKVGFLSIGRIIEGTFRSLNNLLERFHQSFFFYLLSSPDRYVSIGLYMPSVCLIAGALFIKSCAKWFKFQQDSSQETPDESQASDGKDIEPVKVDKIIIVFLFTHFLGVVLMNSPQYIIEISDHYNYNIQTSIFYTLIGLSVTFLLLPFMVPFRRCERSVNAFSILAMLELGTALICTSMNNFSLGMFCAVMSVPLALLINPTTCRYYSVLQRMLWLLAHPLVVLVAVVLANTYMMFPNESFKEKVYRSLDASQQAVIYSIVDSMIYGNWLFSVVTSIFIPNWLCFWCVAFSSTMPKNKVTDEKKRN</sequence>
<keyword evidence="2 13" id="KW-0812">Transmembrane</keyword>
<dbReference type="AlphaFoldDB" id="A0AAV8WFS9"/>
<dbReference type="FunFam" id="3.40.630.10:FF:000047">
    <property type="entry name" value="Glycosylphosphatidylinositol anchor attachment 1 protein"/>
    <property type="match status" value="1"/>
</dbReference>
<evidence type="ECO:0000256" key="12">
    <source>
        <dbReference type="ARBA" id="ARBA00093661"/>
    </source>
</evidence>
<dbReference type="PANTHER" id="PTHR13304:SF0">
    <property type="entry name" value="GLYCOSYLPHOSPHATIDYLINOSITOL ANCHOR ATTACHMENT 1 PROTEIN"/>
    <property type="match status" value="1"/>
</dbReference>
<feature type="transmembrane region" description="Helical" evidence="13">
    <location>
        <begin position="495"/>
        <end position="512"/>
    </location>
</feature>
<dbReference type="GO" id="GO:0016255">
    <property type="term" value="P:attachment of GPI anchor to protein"/>
    <property type="evidence" value="ECO:0007669"/>
    <property type="project" value="TreeGrafter"/>
</dbReference>
<dbReference type="PANTHER" id="PTHR13304">
    <property type="entry name" value="GLYCOSYLPHOSPHATIDYLINOSITOL ANCHOR ATTACHMENT 1 PROTEIN"/>
    <property type="match status" value="1"/>
</dbReference>
<keyword evidence="5 13" id="KW-0472">Membrane</keyword>
<organism evidence="14 15">
    <name type="scientific">Exocentrus adspersus</name>
    <dbReference type="NCBI Taxonomy" id="1586481"/>
    <lineage>
        <taxon>Eukaryota</taxon>
        <taxon>Metazoa</taxon>
        <taxon>Ecdysozoa</taxon>
        <taxon>Arthropoda</taxon>
        <taxon>Hexapoda</taxon>
        <taxon>Insecta</taxon>
        <taxon>Pterygota</taxon>
        <taxon>Neoptera</taxon>
        <taxon>Endopterygota</taxon>
        <taxon>Coleoptera</taxon>
        <taxon>Polyphaga</taxon>
        <taxon>Cucujiformia</taxon>
        <taxon>Chrysomeloidea</taxon>
        <taxon>Cerambycidae</taxon>
        <taxon>Lamiinae</taxon>
        <taxon>Acanthocinini</taxon>
        <taxon>Exocentrus</taxon>
    </lineage>
</organism>
<reference evidence="14 15" key="1">
    <citation type="journal article" date="2023" name="Insect Mol. Biol.">
        <title>Genome sequencing provides insights into the evolution of gene families encoding plant cell wall-degrading enzymes in longhorned beetles.</title>
        <authorList>
            <person name="Shin N.R."/>
            <person name="Okamura Y."/>
            <person name="Kirsch R."/>
            <person name="Pauchet Y."/>
        </authorList>
    </citation>
    <scope>NUCLEOTIDE SEQUENCE [LARGE SCALE GENOMIC DNA]</scope>
    <source>
        <strain evidence="14">EAD_L_NR</strain>
    </source>
</reference>
<dbReference type="Pfam" id="PF04114">
    <property type="entry name" value="Gaa1"/>
    <property type="match status" value="1"/>
</dbReference>
<evidence type="ECO:0000256" key="2">
    <source>
        <dbReference type="ARBA" id="ARBA00022692"/>
    </source>
</evidence>
<accession>A0AAV8WFS9</accession>
<keyword evidence="4 13" id="KW-1133">Transmembrane helix</keyword>
<dbReference type="EMBL" id="JANEYG010000001">
    <property type="protein sequence ID" value="KAJ8925394.1"/>
    <property type="molecule type" value="Genomic_DNA"/>
</dbReference>
<keyword evidence="6" id="KW-1015">Disulfide bond</keyword>
<dbReference type="PIRSF" id="PIRSF036762">
    <property type="entry name" value="GAA1"/>
    <property type="match status" value="1"/>
</dbReference>
<evidence type="ECO:0000256" key="6">
    <source>
        <dbReference type="ARBA" id="ARBA00023157"/>
    </source>
</evidence>
<evidence type="ECO:0000313" key="15">
    <source>
        <dbReference type="Proteomes" id="UP001159042"/>
    </source>
</evidence>
<evidence type="ECO:0000256" key="9">
    <source>
        <dbReference type="ARBA" id="ARBA00093336"/>
    </source>
</evidence>
<evidence type="ECO:0000313" key="14">
    <source>
        <dbReference type="EMBL" id="KAJ8925394.1"/>
    </source>
</evidence>
<name>A0AAV8WFS9_9CUCU</name>
<keyword evidence="7" id="KW-0325">Glycoprotein</keyword>
<feature type="transmembrane region" description="Helical" evidence="13">
    <location>
        <begin position="549"/>
        <end position="572"/>
    </location>
</feature>
<evidence type="ECO:0000256" key="11">
    <source>
        <dbReference type="ARBA" id="ARBA00093619"/>
    </source>
</evidence>
<comment type="function">
    <text evidence="9">Component of the glycosylphosphatidylinositol-anchor (GPI-anchor) transamidase (GPI-T) complex that catalyzes the formation of the linkage between a proprotein and a GPI-anchor and participates in GPI anchored protein biosynthesis. Binds GPI-anchor.</text>
</comment>
<dbReference type="InterPro" id="IPR007246">
    <property type="entry name" value="Gaa1"/>
</dbReference>
<keyword evidence="15" id="KW-1185">Reference proteome</keyword>
<dbReference type="GO" id="GO:0042765">
    <property type="term" value="C:GPI-anchor transamidase complex"/>
    <property type="evidence" value="ECO:0007669"/>
    <property type="project" value="InterPro"/>
</dbReference>
<proteinExistence type="predicted"/>